<protein>
    <submittedName>
        <fullName evidence="2">Uncharacterized protein</fullName>
    </submittedName>
</protein>
<feature type="region of interest" description="Disordered" evidence="1">
    <location>
        <begin position="171"/>
        <end position="192"/>
    </location>
</feature>
<proteinExistence type="predicted"/>
<evidence type="ECO:0000313" key="2">
    <source>
        <dbReference type="EMBL" id="SPP92330.1"/>
    </source>
</evidence>
<gene>
    <name evidence="2" type="ORF">BRAD3257_1193</name>
</gene>
<sequence>MAFLGLRTRIRAHGTTNSRILRCVCHRPFSFIRTLTVGFGVAPNLLTLPFGMTLTEGARGLGPFGPYRRWGLSPRPENIGRPGLSDLAGTMPPVGGSKQACSAAQNRMVPCCRGGAPPRTAELATGGFRESDSDLFSFVNNCGRDQLWTNESWLVDGLGTQLRRFRKSHQLIRDRPRRSEGDRESDSRDRRR</sequence>
<name>A0A2U3PT44_9BRAD</name>
<evidence type="ECO:0000313" key="3">
    <source>
        <dbReference type="Proteomes" id="UP000246085"/>
    </source>
</evidence>
<dbReference type="EMBL" id="LS398110">
    <property type="protein sequence ID" value="SPP92330.1"/>
    <property type="molecule type" value="Genomic_DNA"/>
</dbReference>
<accession>A0A2U3PT44</accession>
<organism evidence="2 3">
    <name type="scientific">Bradyrhizobium vignae</name>
    <dbReference type="NCBI Taxonomy" id="1549949"/>
    <lineage>
        <taxon>Bacteria</taxon>
        <taxon>Pseudomonadati</taxon>
        <taxon>Pseudomonadota</taxon>
        <taxon>Alphaproteobacteria</taxon>
        <taxon>Hyphomicrobiales</taxon>
        <taxon>Nitrobacteraceae</taxon>
        <taxon>Bradyrhizobium</taxon>
    </lineage>
</organism>
<dbReference type="AlphaFoldDB" id="A0A2U3PT44"/>
<reference evidence="2 3" key="1">
    <citation type="submission" date="2018-03" db="EMBL/GenBank/DDBJ databases">
        <authorList>
            <person name="Gully D."/>
        </authorList>
    </citation>
    <scope>NUCLEOTIDE SEQUENCE [LARGE SCALE GENOMIC DNA]</scope>
    <source>
        <strain evidence="2">ORS3257</strain>
    </source>
</reference>
<dbReference type="Proteomes" id="UP000246085">
    <property type="component" value="Chromosome BRAD3257"/>
</dbReference>
<evidence type="ECO:0000256" key="1">
    <source>
        <dbReference type="SAM" id="MobiDB-lite"/>
    </source>
</evidence>
<dbReference type="KEGG" id="bvz:BRAD3257_1193"/>